<dbReference type="AlphaFoldDB" id="A0AAJ0BUS2"/>
<organism evidence="2 3">
    <name type="scientific">Phialemonium atrogriseum</name>
    <dbReference type="NCBI Taxonomy" id="1093897"/>
    <lineage>
        <taxon>Eukaryota</taxon>
        <taxon>Fungi</taxon>
        <taxon>Dikarya</taxon>
        <taxon>Ascomycota</taxon>
        <taxon>Pezizomycotina</taxon>
        <taxon>Sordariomycetes</taxon>
        <taxon>Sordariomycetidae</taxon>
        <taxon>Cephalothecales</taxon>
        <taxon>Cephalothecaceae</taxon>
        <taxon>Phialemonium</taxon>
    </lineage>
</organism>
<sequence length="88" mass="9678">MCPLLFTLLRYLVYQGVANSSSYSLPRPTAIGHSARDDGRCPLRNRPCEIDGPCHGLILPNIRGLRISSKGAKVGGHHHTRMVRVCRG</sequence>
<dbReference type="EMBL" id="MU839038">
    <property type="protein sequence ID" value="KAK1762411.1"/>
    <property type="molecule type" value="Genomic_DNA"/>
</dbReference>
<dbReference type="GeneID" id="85312458"/>
<name>A0AAJ0BUS2_9PEZI</name>
<accession>A0AAJ0BUS2</accession>
<feature type="signal peptide" evidence="1">
    <location>
        <begin position="1"/>
        <end position="18"/>
    </location>
</feature>
<proteinExistence type="predicted"/>
<protein>
    <recommendedName>
        <fullName evidence="4">Secreted protein</fullName>
    </recommendedName>
</protein>
<feature type="chain" id="PRO_5042594633" description="Secreted protein" evidence="1">
    <location>
        <begin position="19"/>
        <end position="88"/>
    </location>
</feature>
<gene>
    <name evidence="2" type="ORF">QBC33DRAFT_552156</name>
</gene>
<evidence type="ECO:0000313" key="3">
    <source>
        <dbReference type="Proteomes" id="UP001244011"/>
    </source>
</evidence>
<dbReference type="RefSeq" id="XP_060278624.1">
    <property type="nucleotide sequence ID" value="XM_060429271.1"/>
</dbReference>
<keyword evidence="1" id="KW-0732">Signal</keyword>
<evidence type="ECO:0000313" key="2">
    <source>
        <dbReference type="EMBL" id="KAK1762411.1"/>
    </source>
</evidence>
<dbReference type="Proteomes" id="UP001244011">
    <property type="component" value="Unassembled WGS sequence"/>
</dbReference>
<evidence type="ECO:0008006" key="4">
    <source>
        <dbReference type="Google" id="ProtNLM"/>
    </source>
</evidence>
<keyword evidence="3" id="KW-1185">Reference proteome</keyword>
<reference evidence="2" key="1">
    <citation type="submission" date="2023-06" db="EMBL/GenBank/DDBJ databases">
        <title>Genome-scale phylogeny and comparative genomics of the fungal order Sordariales.</title>
        <authorList>
            <consortium name="Lawrence Berkeley National Laboratory"/>
            <person name="Hensen N."/>
            <person name="Bonometti L."/>
            <person name="Westerberg I."/>
            <person name="Brannstrom I.O."/>
            <person name="Guillou S."/>
            <person name="Cros-Aarteil S."/>
            <person name="Calhoun S."/>
            <person name="Haridas S."/>
            <person name="Kuo A."/>
            <person name="Mondo S."/>
            <person name="Pangilinan J."/>
            <person name="Riley R."/>
            <person name="Labutti K."/>
            <person name="Andreopoulos B."/>
            <person name="Lipzen A."/>
            <person name="Chen C."/>
            <person name="Yanf M."/>
            <person name="Daum C."/>
            <person name="Ng V."/>
            <person name="Clum A."/>
            <person name="Steindorff A."/>
            <person name="Ohm R."/>
            <person name="Martin F."/>
            <person name="Silar P."/>
            <person name="Natvig D."/>
            <person name="Lalanne C."/>
            <person name="Gautier V."/>
            <person name="Ament-Velasquez S.L."/>
            <person name="Kruys A."/>
            <person name="Hutchinson M.I."/>
            <person name="Powell A.J."/>
            <person name="Barry K."/>
            <person name="Miller A.N."/>
            <person name="Grigoriev I.V."/>
            <person name="Debuchy R."/>
            <person name="Gladieux P."/>
            <person name="Thoren M.H."/>
            <person name="Johannesson H."/>
        </authorList>
    </citation>
    <scope>NUCLEOTIDE SEQUENCE</scope>
    <source>
        <strain evidence="2">8032-3</strain>
    </source>
</reference>
<evidence type="ECO:0000256" key="1">
    <source>
        <dbReference type="SAM" id="SignalP"/>
    </source>
</evidence>
<comment type="caution">
    <text evidence="2">The sequence shown here is derived from an EMBL/GenBank/DDBJ whole genome shotgun (WGS) entry which is preliminary data.</text>
</comment>